<proteinExistence type="predicted"/>
<dbReference type="Proteomes" id="UP000095256">
    <property type="component" value="Unassembled WGS sequence"/>
</dbReference>
<gene>
    <name evidence="2" type="ORF">BCR26_06775</name>
</gene>
<sequence length="87" mass="10287">MTKQKRQLLKGIQLLLMTVYLVLIFDGGYQSLVITISQSIVFFSALLLNYIPEKKQQFQPLFFKYYWLDAVAQLTLMFLLVFLILQF</sequence>
<dbReference type="STRING" id="762845.BCR26_06775"/>
<comment type="caution">
    <text evidence="2">The sequence shown here is derived from an EMBL/GenBank/DDBJ whole genome shotgun (WGS) entry which is preliminary data.</text>
</comment>
<feature type="transmembrane region" description="Helical" evidence="1">
    <location>
        <begin position="7"/>
        <end position="25"/>
    </location>
</feature>
<keyword evidence="1" id="KW-1133">Transmembrane helix</keyword>
<keyword evidence="3" id="KW-1185">Reference proteome</keyword>
<feature type="transmembrane region" description="Helical" evidence="1">
    <location>
        <begin position="31"/>
        <end position="51"/>
    </location>
</feature>
<name>A0A1E5KT25_9ENTE</name>
<dbReference type="RefSeq" id="WP_069700215.1">
    <property type="nucleotide sequence ID" value="NZ_JAGGMA010000006.1"/>
</dbReference>
<keyword evidence="1" id="KW-0472">Membrane</keyword>
<keyword evidence="1" id="KW-0812">Transmembrane</keyword>
<evidence type="ECO:0000256" key="1">
    <source>
        <dbReference type="SAM" id="Phobius"/>
    </source>
</evidence>
<protein>
    <submittedName>
        <fullName evidence="2">Uncharacterized protein</fullName>
    </submittedName>
</protein>
<dbReference type="EMBL" id="MIEK01000078">
    <property type="protein sequence ID" value="OEH80928.1"/>
    <property type="molecule type" value="Genomic_DNA"/>
</dbReference>
<feature type="transmembrane region" description="Helical" evidence="1">
    <location>
        <begin position="63"/>
        <end position="85"/>
    </location>
</feature>
<evidence type="ECO:0000313" key="3">
    <source>
        <dbReference type="Proteomes" id="UP000095256"/>
    </source>
</evidence>
<accession>A0A1E5KT25</accession>
<reference evidence="2 3" key="1">
    <citation type="submission" date="2016-09" db="EMBL/GenBank/DDBJ databases">
        <authorList>
            <person name="Capua I."/>
            <person name="De Benedictis P."/>
            <person name="Joannis T."/>
            <person name="Lombin L.H."/>
            <person name="Cattoli G."/>
        </authorList>
    </citation>
    <scope>NUCLEOTIDE SEQUENCE [LARGE SCALE GENOMIC DNA]</scope>
    <source>
        <strain evidence="2 3">LMG 25899</strain>
    </source>
</reference>
<organism evidence="2 3">
    <name type="scientific">Enterococcus rivorum</name>
    <dbReference type="NCBI Taxonomy" id="762845"/>
    <lineage>
        <taxon>Bacteria</taxon>
        <taxon>Bacillati</taxon>
        <taxon>Bacillota</taxon>
        <taxon>Bacilli</taxon>
        <taxon>Lactobacillales</taxon>
        <taxon>Enterococcaceae</taxon>
        <taxon>Enterococcus</taxon>
    </lineage>
</organism>
<evidence type="ECO:0000313" key="2">
    <source>
        <dbReference type="EMBL" id="OEH80928.1"/>
    </source>
</evidence>
<dbReference type="AlphaFoldDB" id="A0A1E5KT25"/>